<feature type="region of interest" description="Disordered" evidence="7">
    <location>
        <begin position="17"/>
        <end position="36"/>
    </location>
</feature>
<dbReference type="GO" id="GO:0034477">
    <property type="term" value="P:U6 snRNA 3'-end processing"/>
    <property type="evidence" value="ECO:0007669"/>
    <property type="project" value="UniProtKB-UniRule"/>
</dbReference>
<proteinExistence type="inferred from homology"/>
<keyword evidence="1 6" id="KW-0540">Nuclease</keyword>
<dbReference type="Gene3D" id="3.90.1140.10">
    <property type="entry name" value="Cyclic phosphodiesterase"/>
    <property type="match status" value="1"/>
</dbReference>
<dbReference type="OrthoDB" id="49151at2759"/>
<evidence type="ECO:0000256" key="6">
    <source>
        <dbReference type="HAMAP-Rule" id="MF_03040"/>
    </source>
</evidence>
<comment type="function">
    <text evidence="6">Phosphodiesterase responsible for the U6 snRNA 3' end processing. Acts as an exoribonuclease (RNase) responsible for trimming the poly(U) tract of the last nucleotides in the pre-U6 snRNA molecule, leading to the formation of mature U6 snRNA.</text>
</comment>
<comment type="subcellular location">
    <subcellularLocation>
        <location evidence="6">Nucleus</location>
    </subcellularLocation>
</comment>
<evidence type="ECO:0000256" key="5">
    <source>
        <dbReference type="ARBA" id="ARBA00029300"/>
    </source>
</evidence>
<dbReference type="HAMAP" id="MF_03040">
    <property type="entry name" value="USB1"/>
    <property type="match status" value="1"/>
</dbReference>
<evidence type="ECO:0000256" key="1">
    <source>
        <dbReference type="ARBA" id="ARBA00022722"/>
    </source>
</evidence>
<dbReference type="SUPFAM" id="SSF55144">
    <property type="entry name" value="LigT-like"/>
    <property type="match status" value="1"/>
</dbReference>
<comment type="similarity">
    <text evidence="6">Belongs to the 2H phosphoesterase superfamily. USB1 family.</text>
</comment>
<keyword evidence="3" id="KW-0456">Lyase</keyword>
<reference evidence="8" key="1">
    <citation type="submission" date="2021-12" db="EMBL/GenBank/DDBJ databases">
        <authorList>
            <person name="King R."/>
        </authorList>
    </citation>
    <scope>NUCLEOTIDE SEQUENCE</scope>
</reference>
<name>A0A9N9WJY1_9NEOP</name>
<dbReference type="EC" id="3.1.4.-" evidence="6"/>
<dbReference type="EMBL" id="OU893337">
    <property type="protein sequence ID" value="CAG9793877.1"/>
    <property type="molecule type" value="Genomic_DNA"/>
</dbReference>
<accession>A0A9N9WJY1</accession>
<dbReference type="AlphaFoldDB" id="A0A9N9WJY1"/>
<dbReference type="GO" id="GO:1990838">
    <property type="term" value="F:poly(U)-specific exoribonuclease activity, producing 3' uridine cyclic phosphate ends"/>
    <property type="evidence" value="ECO:0007669"/>
    <property type="project" value="UniProtKB-UniRule"/>
</dbReference>
<dbReference type="GO" id="GO:0016829">
    <property type="term" value="F:lyase activity"/>
    <property type="evidence" value="ECO:0007669"/>
    <property type="project" value="UniProtKB-KW"/>
</dbReference>
<organism evidence="8 9">
    <name type="scientific">Diatraea saccharalis</name>
    <name type="common">sugarcane borer</name>
    <dbReference type="NCBI Taxonomy" id="40085"/>
    <lineage>
        <taxon>Eukaryota</taxon>
        <taxon>Metazoa</taxon>
        <taxon>Ecdysozoa</taxon>
        <taxon>Arthropoda</taxon>
        <taxon>Hexapoda</taxon>
        <taxon>Insecta</taxon>
        <taxon>Pterygota</taxon>
        <taxon>Neoptera</taxon>
        <taxon>Endopterygota</taxon>
        <taxon>Lepidoptera</taxon>
        <taxon>Glossata</taxon>
        <taxon>Ditrysia</taxon>
        <taxon>Pyraloidea</taxon>
        <taxon>Crambidae</taxon>
        <taxon>Crambinae</taxon>
        <taxon>Diatraea</taxon>
    </lineage>
</organism>
<dbReference type="PANTHER" id="PTHR13522:SF3">
    <property type="entry name" value="U6 SNRNA PHOSPHODIESTERASE 1"/>
    <property type="match status" value="1"/>
</dbReference>
<protein>
    <recommendedName>
        <fullName evidence="6">U6 snRNA phosphodiesterase</fullName>
        <ecNumber evidence="6">3.1.4.-</ecNumber>
    </recommendedName>
</protein>
<keyword evidence="2 6" id="KW-0378">Hydrolase</keyword>
<evidence type="ECO:0000313" key="9">
    <source>
        <dbReference type="Proteomes" id="UP001153714"/>
    </source>
</evidence>
<dbReference type="PANTHER" id="PTHR13522">
    <property type="entry name" value="U6 SNRNA PHOSPHODIESTERASE 1"/>
    <property type="match status" value="1"/>
</dbReference>
<dbReference type="InterPro" id="IPR027521">
    <property type="entry name" value="Usb1"/>
</dbReference>
<feature type="active site" description="Proton donor/acceptor" evidence="6">
    <location>
        <position position="115"/>
    </location>
</feature>
<evidence type="ECO:0000256" key="2">
    <source>
        <dbReference type="ARBA" id="ARBA00022801"/>
    </source>
</evidence>
<dbReference type="Proteomes" id="UP001153714">
    <property type="component" value="Chromosome 6"/>
</dbReference>
<comment type="catalytic activity">
    <reaction evidence="5">
        <text>a 3'-end uridylyl-uridine-RNA = a 3'-end 2',3'-cyclophospho-uridine-RNA + uridine</text>
        <dbReference type="Rhea" id="RHEA:46052"/>
        <dbReference type="Rhea" id="RHEA-COMP:17384"/>
        <dbReference type="Rhea" id="RHEA-COMP:17385"/>
        <dbReference type="ChEBI" id="CHEBI:16704"/>
        <dbReference type="ChEBI" id="CHEBI:85643"/>
        <dbReference type="ChEBI" id="CHEBI:85644"/>
    </reaction>
    <physiologicalReaction direction="left-to-right" evidence="5">
        <dbReference type="Rhea" id="RHEA:46053"/>
    </physiologicalReaction>
</comment>
<sequence>MSVENCKSSLSIIKEYGSSTEESDCEENSKPVPKKTKLNLPNLSNVPVVTSELYLDEPESHNGRIRSFPHVRGNWASFVYIKYPKEDILQKFINKIECTINRDLKEFCHRQEDFHISLSKTVVLQYHLIKPFSKSLQEVFTDVEGFELEFSSVKIYCNENKTRTFIALEVDYYAKKSLLQLCQKVDLVLKEFKLPLFYENPSFHASILWFIGDRKNELTSYLEKFNVLLREEVVNSLQPVFVDTLNCKIGNKYYQYSLN</sequence>
<reference evidence="8" key="2">
    <citation type="submission" date="2022-10" db="EMBL/GenBank/DDBJ databases">
        <authorList>
            <consortium name="ENA_rothamsted_submissions"/>
            <consortium name="culmorum"/>
            <person name="King R."/>
        </authorList>
    </citation>
    <scope>NUCLEOTIDE SEQUENCE</scope>
</reference>
<gene>
    <name evidence="8" type="ORF">DIATSA_LOCUS11290</name>
</gene>
<dbReference type="InterPro" id="IPR009097">
    <property type="entry name" value="Cyclic_Pdiesterase"/>
</dbReference>
<feature type="active site" description="Proton donor/acceptor" evidence="6">
    <location>
        <position position="204"/>
    </location>
</feature>
<evidence type="ECO:0000256" key="3">
    <source>
        <dbReference type="ARBA" id="ARBA00023239"/>
    </source>
</evidence>
<dbReference type="GO" id="GO:0005634">
    <property type="term" value="C:nucleus"/>
    <property type="evidence" value="ECO:0007669"/>
    <property type="project" value="UniProtKB-SubCell"/>
</dbReference>
<keyword evidence="4 6" id="KW-0539">Nucleus</keyword>
<evidence type="ECO:0000313" key="8">
    <source>
        <dbReference type="EMBL" id="CAG9793877.1"/>
    </source>
</evidence>
<evidence type="ECO:0000256" key="7">
    <source>
        <dbReference type="SAM" id="MobiDB-lite"/>
    </source>
</evidence>
<evidence type="ECO:0000256" key="4">
    <source>
        <dbReference type="ARBA" id="ARBA00023242"/>
    </source>
</evidence>
<dbReference type="Pfam" id="PF09749">
    <property type="entry name" value="HVSL"/>
    <property type="match status" value="1"/>
</dbReference>
<keyword evidence="9" id="KW-1185">Reference proteome</keyword>